<evidence type="ECO:0000313" key="1">
    <source>
        <dbReference type="EMBL" id="STF95145.1"/>
    </source>
</evidence>
<organism evidence="1 2">
    <name type="scientific">Escherichia coli</name>
    <dbReference type="NCBI Taxonomy" id="562"/>
    <lineage>
        <taxon>Bacteria</taxon>
        <taxon>Pseudomonadati</taxon>
        <taxon>Pseudomonadota</taxon>
        <taxon>Gammaproteobacteria</taxon>
        <taxon>Enterobacterales</taxon>
        <taxon>Enterobacteriaceae</taxon>
        <taxon>Escherichia</taxon>
    </lineage>
</organism>
<gene>
    <name evidence="1" type="ORF">NCTC7927_04042</name>
</gene>
<sequence>MNYAHFVNNLTLASEVSINAHIPRTSRLVIGIRPGTGDIVGSCQIARGLGITRTPQTFVEQVVHAAGQTDILRHIPGRAQANNAVRADFFGLRSNRWLTFIVVLLRLLLAVPGEGRLHRQIFPCLPAQR</sequence>
<dbReference type="EMBL" id="UGAK01000003">
    <property type="protein sequence ID" value="STF95145.1"/>
    <property type="molecule type" value="Genomic_DNA"/>
</dbReference>
<dbReference type="AlphaFoldDB" id="A0A376MBD2"/>
<proteinExistence type="predicted"/>
<accession>A0A376MBD2</accession>
<name>A0A376MBD2_ECOLX</name>
<reference evidence="1 2" key="1">
    <citation type="submission" date="2018-06" db="EMBL/GenBank/DDBJ databases">
        <authorList>
            <consortium name="Pathogen Informatics"/>
            <person name="Doyle S."/>
        </authorList>
    </citation>
    <scope>NUCLEOTIDE SEQUENCE [LARGE SCALE GENOMIC DNA]</scope>
    <source>
        <strain evidence="1 2">NCTC7927</strain>
    </source>
</reference>
<protein>
    <submittedName>
        <fullName evidence="1">Uncharacterized protein</fullName>
    </submittedName>
</protein>
<evidence type="ECO:0000313" key="2">
    <source>
        <dbReference type="Proteomes" id="UP000254043"/>
    </source>
</evidence>
<dbReference type="Proteomes" id="UP000254043">
    <property type="component" value="Unassembled WGS sequence"/>
</dbReference>